<dbReference type="InterPro" id="IPR006375">
    <property type="entry name" value="Man1P_GuaTrfase/Man6P_Isoase"/>
</dbReference>
<evidence type="ECO:0000259" key="11">
    <source>
        <dbReference type="Pfam" id="PF22640"/>
    </source>
</evidence>
<evidence type="ECO:0000256" key="6">
    <source>
        <dbReference type="ARBA" id="ARBA00023134"/>
    </source>
</evidence>
<keyword evidence="6" id="KW-0342">GTP-binding</keyword>
<keyword evidence="13" id="KW-1185">Reference proteome</keyword>
<dbReference type="FunFam" id="2.60.120.10:FF:000032">
    <property type="entry name" value="Mannose-1-phosphate guanylyltransferase/mannose-6-phosphate isomerase"/>
    <property type="match status" value="1"/>
</dbReference>
<evidence type="ECO:0000256" key="2">
    <source>
        <dbReference type="ARBA" id="ARBA00012387"/>
    </source>
</evidence>
<evidence type="ECO:0000259" key="9">
    <source>
        <dbReference type="Pfam" id="PF00483"/>
    </source>
</evidence>
<evidence type="ECO:0000256" key="1">
    <source>
        <dbReference type="ARBA" id="ARBA00006115"/>
    </source>
</evidence>
<dbReference type="InterPro" id="IPR049577">
    <property type="entry name" value="GMPP_N"/>
</dbReference>
<evidence type="ECO:0000259" key="10">
    <source>
        <dbReference type="Pfam" id="PF01050"/>
    </source>
</evidence>
<gene>
    <name evidence="12" type="ORF">SAMN04487971_10347</name>
</gene>
<evidence type="ECO:0000313" key="13">
    <source>
        <dbReference type="Proteomes" id="UP000199555"/>
    </source>
</evidence>
<evidence type="ECO:0000256" key="3">
    <source>
        <dbReference type="ARBA" id="ARBA00022679"/>
    </source>
</evidence>
<dbReference type="InterPro" id="IPR005835">
    <property type="entry name" value="NTP_transferase_dom"/>
</dbReference>
<dbReference type="Gene3D" id="3.90.550.10">
    <property type="entry name" value="Spore Coat Polysaccharide Biosynthesis Protein SpsA, Chain A"/>
    <property type="match status" value="1"/>
</dbReference>
<evidence type="ECO:0000256" key="4">
    <source>
        <dbReference type="ARBA" id="ARBA00022695"/>
    </source>
</evidence>
<dbReference type="GO" id="GO:0000271">
    <property type="term" value="P:polysaccharide biosynthetic process"/>
    <property type="evidence" value="ECO:0007669"/>
    <property type="project" value="InterPro"/>
</dbReference>
<dbReference type="NCBIfam" id="TIGR01479">
    <property type="entry name" value="GMP_PMI"/>
    <property type="match status" value="1"/>
</dbReference>
<reference evidence="13" key="1">
    <citation type="submission" date="2016-10" db="EMBL/GenBank/DDBJ databases">
        <authorList>
            <person name="Varghese N."/>
            <person name="Submissions S."/>
        </authorList>
    </citation>
    <scope>NUCLEOTIDE SEQUENCE [LARGE SCALE GENOMIC DNA]</scope>
    <source>
        <strain evidence="13">CGMCC 1.7655</strain>
    </source>
</reference>
<dbReference type="SUPFAM" id="SSF53448">
    <property type="entry name" value="Nucleotide-diphospho-sugar transferases"/>
    <property type="match status" value="1"/>
</dbReference>
<dbReference type="Pfam" id="PF22640">
    <property type="entry name" value="ManC_GMP_beta-helix"/>
    <property type="match status" value="1"/>
</dbReference>
<dbReference type="InterPro" id="IPR029044">
    <property type="entry name" value="Nucleotide-diphossugar_trans"/>
</dbReference>
<feature type="domain" description="MannoseP isomerase/GMP-like beta-helix" evidence="11">
    <location>
        <begin position="297"/>
        <end position="352"/>
    </location>
</feature>
<dbReference type="InterPro" id="IPR001538">
    <property type="entry name" value="Man6P_isomerase-2_C"/>
</dbReference>
<dbReference type="Proteomes" id="UP000199555">
    <property type="component" value="Unassembled WGS sequence"/>
</dbReference>
<dbReference type="InterPro" id="IPR011051">
    <property type="entry name" value="RmlC_Cupin_sf"/>
</dbReference>
<name>A0A1G9EMB5_9RHOB</name>
<keyword evidence="5" id="KW-0547">Nucleotide-binding</keyword>
<dbReference type="STRING" id="525640.SAMN04487971_10347"/>
<feature type="domain" description="Mannose-6-phosphate isomerase type II C-terminal" evidence="10">
    <location>
        <begin position="360"/>
        <end position="470"/>
    </location>
</feature>
<comment type="catalytic activity">
    <reaction evidence="7">
        <text>alpha-D-mannose 1-phosphate + GTP + H(+) = GDP-alpha-D-mannose + diphosphate</text>
        <dbReference type="Rhea" id="RHEA:15229"/>
        <dbReference type="ChEBI" id="CHEBI:15378"/>
        <dbReference type="ChEBI" id="CHEBI:33019"/>
        <dbReference type="ChEBI" id="CHEBI:37565"/>
        <dbReference type="ChEBI" id="CHEBI:57527"/>
        <dbReference type="ChEBI" id="CHEBI:58409"/>
        <dbReference type="EC" id="2.7.7.13"/>
    </reaction>
</comment>
<organism evidence="12 13">
    <name type="scientific">Paracoccus chinensis</name>
    <dbReference type="NCBI Taxonomy" id="525640"/>
    <lineage>
        <taxon>Bacteria</taxon>
        <taxon>Pseudomonadati</taxon>
        <taxon>Pseudomonadota</taxon>
        <taxon>Alphaproteobacteria</taxon>
        <taxon>Rhodobacterales</taxon>
        <taxon>Paracoccaceae</taxon>
        <taxon>Paracoccus</taxon>
    </lineage>
</organism>
<dbReference type="Gene3D" id="2.60.120.10">
    <property type="entry name" value="Jelly Rolls"/>
    <property type="match status" value="1"/>
</dbReference>
<dbReference type="CDD" id="cd02213">
    <property type="entry name" value="cupin_PMI_typeII_C"/>
    <property type="match status" value="1"/>
</dbReference>
<evidence type="ECO:0000313" key="12">
    <source>
        <dbReference type="EMBL" id="SDK77322.1"/>
    </source>
</evidence>
<evidence type="ECO:0000256" key="5">
    <source>
        <dbReference type="ARBA" id="ARBA00022741"/>
    </source>
</evidence>
<dbReference type="SUPFAM" id="SSF51182">
    <property type="entry name" value="RmlC-like cupins"/>
    <property type="match status" value="1"/>
</dbReference>
<comment type="similarity">
    <text evidence="1 8">Belongs to the mannose-6-phosphate isomerase type 2 family.</text>
</comment>
<sequence length="475" mass="52122">MTRVIPVLLSGGSGTRLWPVSRKSFPKQFAPLVGEQSLFQASACRLSGPRYAEPLVLTNADFRFIVTEQLAEVGITPAAILIEPAGRNTAPAILAAALHLAESDPEALLLVAPSDHVVPDAEAFGRAVDRGLPLAREGRIVTFGIEPDRPETGYGYLELDDDPRDGPAPLRRFVEKPDADTARAMLAEGRFLWNAGIFLFTARTMIEAFRAHAPEFLEPVQAALAQARQDLGFLRLAPEPWNGLPDLSIDYAVMEKAGNLSVVRFAEHWSDLGGWDAVWREAQVDAPAWRGVIADDRSTAIDCDNVLLRSDDEDMQIVGIGLKDMMVVATGDAVLVAGMDRAQDVRQAVTALKAKGARQAESFLRDHRPWGWFETLVMGERFQVKRIVVHPGASLSLQSHVHRSEHWIVVSGTAKVTVDDKVSLVTENQSIYVPLGAVHRMENPGKVPMVLIEVQTGVYLGEDDIIRYEDAYART</sequence>
<accession>A0A1G9EMB5</accession>
<dbReference type="InterPro" id="IPR051161">
    <property type="entry name" value="Mannose-6P_isomerase_type2"/>
</dbReference>
<dbReference type="GO" id="GO:0009298">
    <property type="term" value="P:GDP-mannose biosynthetic process"/>
    <property type="evidence" value="ECO:0007669"/>
    <property type="project" value="TreeGrafter"/>
</dbReference>
<dbReference type="GO" id="GO:0005525">
    <property type="term" value="F:GTP binding"/>
    <property type="evidence" value="ECO:0007669"/>
    <property type="project" value="UniProtKB-KW"/>
</dbReference>
<dbReference type="PANTHER" id="PTHR46390">
    <property type="entry name" value="MANNOSE-1-PHOSPHATE GUANYLYLTRANSFERASE"/>
    <property type="match status" value="1"/>
</dbReference>
<protein>
    <recommendedName>
        <fullName evidence="2">mannose-1-phosphate guanylyltransferase</fullName>
        <ecNumber evidence="2">2.7.7.13</ecNumber>
    </recommendedName>
</protein>
<dbReference type="InterPro" id="IPR054566">
    <property type="entry name" value="ManC/GMP-like_b-helix"/>
</dbReference>
<proteinExistence type="inferred from homology"/>
<dbReference type="OrthoDB" id="9806359at2"/>
<dbReference type="RefSeq" id="WP_090753197.1">
    <property type="nucleotide sequence ID" value="NZ_FNGE01000003.1"/>
</dbReference>
<dbReference type="EMBL" id="FNGE01000003">
    <property type="protein sequence ID" value="SDK77322.1"/>
    <property type="molecule type" value="Genomic_DNA"/>
</dbReference>
<dbReference type="EC" id="2.7.7.13" evidence="2"/>
<dbReference type="Pfam" id="PF01050">
    <property type="entry name" value="MannoseP_isomer"/>
    <property type="match status" value="1"/>
</dbReference>
<dbReference type="InterPro" id="IPR014710">
    <property type="entry name" value="RmlC-like_jellyroll"/>
</dbReference>
<dbReference type="AlphaFoldDB" id="A0A1G9EMB5"/>
<evidence type="ECO:0000256" key="7">
    <source>
        <dbReference type="ARBA" id="ARBA00047343"/>
    </source>
</evidence>
<keyword evidence="3 12" id="KW-0808">Transferase</keyword>
<dbReference type="GO" id="GO:0004475">
    <property type="term" value="F:mannose-1-phosphate guanylyltransferase (GTP) activity"/>
    <property type="evidence" value="ECO:0007669"/>
    <property type="project" value="UniProtKB-EC"/>
</dbReference>
<dbReference type="GO" id="GO:0016853">
    <property type="term" value="F:isomerase activity"/>
    <property type="evidence" value="ECO:0007669"/>
    <property type="project" value="UniProtKB-KW"/>
</dbReference>
<dbReference type="CDD" id="cd02509">
    <property type="entry name" value="GDP-M1P_Guanylyltransferase"/>
    <property type="match status" value="1"/>
</dbReference>
<keyword evidence="12" id="KW-0413">Isomerase</keyword>
<feature type="domain" description="Nucleotidyl transferase" evidence="9">
    <location>
        <begin position="6"/>
        <end position="283"/>
    </location>
</feature>
<keyword evidence="4 12" id="KW-0548">Nucleotidyltransferase</keyword>
<dbReference type="PANTHER" id="PTHR46390:SF1">
    <property type="entry name" value="MANNOSE-1-PHOSPHATE GUANYLYLTRANSFERASE"/>
    <property type="match status" value="1"/>
</dbReference>
<evidence type="ECO:0000256" key="8">
    <source>
        <dbReference type="RuleBase" id="RU004190"/>
    </source>
</evidence>
<dbReference type="Pfam" id="PF00483">
    <property type="entry name" value="NTP_transferase"/>
    <property type="match status" value="1"/>
</dbReference>